<dbReference type="EMBL" id="CP089984">
    <property type="protein sequence ID" value="WXB14830.1"/>
    <property type="molecule type" value="Genomic_DNA"/>
</dbReference>
<sequence>MFERAKYVAGVSALLDVGLAPATTGKQAADLGTFDGNLCTVSSVNDSGAVVGSCRMAEGNFVTAYWAPGAAPVRLPRLVEERPCSITSLNNAGAAVGSCAFGHVGEAAGVRWRELPAHAPEQLEPGEGDVQSRARLLNERGVAAGSSRDAEGARHAVVWKWSSTKPTDLPELDSTACTIADMSDDDDPFIVGTCDRRHGGAVAVRWTPNGASYDVAQLALPPGTTRCWPVDVNTQHLAAGTYQMLDGSLEAVRWRANGTEVLPC</sequence>
<reference evidence="1 2" key="1">
    <citation type="submission" date="2021-12" db="EMBL/GenBank/DDBJ databases">
        <title>Discovery of the Pendulisporaceae a myxobacterial family with distinct sporulation behavior and unique specialized metabolism.</title>
        <authorList>
            <person name="Garcia R."/>
            <person name="Popoff A."/>
            <person name="Bader C.D."/>
            <person name="Loehr J."/>
            <person name="Walesch S."/>
            <person name="Walt C."/>
            <person name="Boldt J."/>
            <person name="Bunk B."/>
            <person name="Haeckl F.J.F.P.J."/>
            <person name="Gunesch A.P."/>
            <person name="Birkelbach J."/>
            <person name="Nuebel U."/>
            <person name="Pietschmann T."/>
            <person name="Bach T."/>
            <person name="Mueller R."/>
        </authorList>
    </citation>
    <scope>NUCLEOTIDE SEQUENCE [LARGE SCALE GENOMIC DNA]</scope>
    <source>
        <strain evidence="1 2">MSr11954</strain>
    </source>
</reference>
<evidence type="ECO:0000313" key="2">
    <source>
        <dbReference type="Proteomes" id="UP001370348"/>
    </source>
</evidence>
<accession>A0ABZ2LWW4</accession>
<proteinExistence type="predicted"/>
<gene>
    <name evidence="1" type="ORF">LZC94_44310</name>
</gene>
<organism evidence="1 2">
    <name type="scientific">Pendulispora albinea</name>
    <dbReference type="NCBI Taxonomy" id="2741071"/>
    <lineage>
        <taxon>Bacteria</taxon>
        <taxon>Pseudomonadati</taxon>
        <taxon>Myxococcota</taxon>
        <taxon>Myxococcia</taxon>
        <taxon>Myxococcales</taxon>
        <taxon>Sorangiineae</taxon>
        <taxon>Pendulisporaceae</taxon>
        <taxon>Pendulispora</taxon>
    </lineage>
</organism>
<dbReference type="Proteomes" id="UP001370348">
    <property type="component" value="Chromosome"/>
</dbReference>
<evidence type="ECO:0000313" key="1">
    <source>
        <dbReference type="EMBL" id="WXB14830.1"/>
    </source>
</evidence>
<keyword evidence="2" id="KW-1185">Reference proteome</keyword>
<name>A0ABZ2LWW4_9BACT</name>
<dbReference type="RefSeq" id="WP_394824454.1">
    <property type="nucleotide sequence ID" value="NZ_CP089984.1"/>
</dbReference>
<protein>
    <submittedName>
        <fullName evidence="1">Uncharacterized protein</fullName>
    </submittedName>
</protein>